<organism evidence="2 3">
    <name type="scientific">Megaselia scalaris</name>
    <name type="common">Humpbacked fly</name>
    <name type="synonym">Phora scalaris</name>
    <dbReference type="NCBI Taxonomy" id="36166"/>
    <lineage>
        <taxon>Eukaryota</taxon>
        <taxon>Metazoa</taxon>
        <taxon>Ecdysozoa</taxon>
        <taxon>Arthropoda</taxon>
        <taxon>Hexapoda</taxon>
        <taxon>Insecta</taxon>
        <taxon>Pterygota</taxon>
        <taxon>Neoptera</taxon>
        <taxon>Endopterygota</taxon>
        <taxon>Diptera</taxon>
        <taxon>Brachycera</taxon>
        <taxon>Muscomorpha</taxon>
        <taxon>Platypezoidea</taxon>
        <taxon>Phoridae</taxon>
        <taxon>Megaseliini</taxon>
        <taxon>Megaselia</taxon>
    </lineage>
</organism>
<reference evidence="3" key="1">
    <citation type="submission" date="2013-02" db="EMBL/GenBank/DDBJ databases">
        <authorList>
            <person name="Hughes D."/>
        </authorList>
    </citation>
    <scope>NUCLEOTIDE SEQUENCE</scope>
    <source>
        <strain>Durham</strain>
        <strain evidence="3">NC isolate 2 -- Noor lab</strain>
    </source>
</reference>
<proteinExistence type="predicted"/>
<evidence type="ECO:0000313" key="3">
    <source>
        <dbReference type="Proteomes" id="UP000015102"/>
    </source>
</evidence>
<accession>T1GL69</accession>
<evidence type="ECO:0000256" key="1">
    <source>
        <dbReference type="SAM" id="MobiDB-lite"/>
    </source>
</evidence>
<name>T1GL69_MEGSC</name>
<feature type="region of interest" description="Disordered" evidence="1">
    <location>
        <begin position="1"/>
        <end position="21"/>
    </location>
</feature>
<dbReference type="Proteomes" id="UP000015102">
    <property type="component" value="Unassembled WGS sequence"/>
</dbReference>
<evidence type="ECO:0000313" key="2">
    <source>
        <dbReference type="EnsemblMetazoa" id="MESCA004262-PA"/>
    </source>
</evidence>
<reference evidence="2" key="2">
    <citation type="submission" date="2015-06" db="UniProtKB">
        <authorList>
            <consortium name="EnsemblMetazoa"/>
        </authorList>
    </citation>
    <scope>IDENTIFICATION</scope>
</reference>
<dbReference type="EMBL" id="CAQQ02014025">
    <property type="status" value="NOT_ANNOTATED_CDS"/>
    <property type="molecule type" value="Genomic_DNA"/>
</dbReference>
<dbReference type="AlphaFoldDB" id="T1GL69"/>
<sequence length="88" mass="10262">MLQRLSVQNSTGNPVPSTNNDFYHQTAHLAIRHQKFYGNNPLRFAPFLPTFDQRRFPLFGDFYLQQPQPFPYNPQGFHGNFLPPPTVK</sequence>
<dbReference type="EnsemblMetazoa" id="MESCA004262-RA">
    <property type="protein sequence ID" value="MESCA004262-PA"/>
    <property type="gene ID" value="MESCA004262"/>
</dbReference>
<dbReference type="HOGENOM" id="CLU_2471636_0_0_1"/>
<keyword evidence="3" id="KW-1185">Reference proteome</keyword>
<protein>
    <submittedName>
        <fullName evidence="2">Uncharacterized protein</fullName>
    </submittedName>
</protein>